<dbReference type="GO" id="GO:0036464">
    <property type="term" value="C:cytoplasmic ribonucleoprotein granule"/>
    <property type="evidence" value="ECO:0007669"/>
    <property type="project" value="UniProtKB-SubCell"/>
</dbReference>
<reference evidence="15 16" key="1">
    <citation type="submission" date="2022-05" db="EMBL/GenBank/DDBJ databases">
        <title>A multi-omics perspective on studying reproductive biology in Daphnia sinensis.</title>
        <authorList>
            <person name="Jia J."/>
        </authorList>
    </citation>
    <scope>NUCLEOTIDE SEQUENCE [LARGE SCALE GENOMIC DNA]</scope>
    <source>
        <strain evidence="15 16">WSL</strain>
    </source>
</reference>
<dbReference type="AlphaFoldDB" id="A0AAD5PSK4"/>
<evidence type="ECO:0000259" key="12">
    <source>
        <dbReference type="Pfam" id="PF13086"/>
    </source>
</evidence>
<evidence type="ECO:0000256" key="1">
    <source>
        <dbReference type="ARBA" id="ARBA00004331"/>
    </source>
</evidence>
<evidence type="ECO:0000313" key="16">
    <source>
        <dbReference type="Proteomes" id="UP000820818"/>
    </source>
</evidence>
<dbReference type="InterPro" id="IPR041679">
    <property type="entry name" value="DNA2/NAM7-like_C"/>
</dbReference>
<gene>
    <name evidence="15" type="ORF">GHT06_018832</name>
</gene>
<dbReference type="PANTHER" id="PTHR45418">
    <property type="entry name" value="CANCER/TESTIS ANTIGEN 55"/>
    <property type="match status" value="1"/>
</dbReference>
<dbReference type="Pfam" id="PF13087">
    <property type="entry name" value="AAA_12"/>
    <property type="match status" value="1"/>
</dbReference>
<dbReference type="InterPro" id="IPR047187">
    <property type="entry name" value="SF1_C_Upf1"/>
</dbReference>
<keyword evidence="5" id="KW-0547">Nucleotide-binding</keyword>
<keyword evidence="16" id="KW-1185">Reference proteome</keyword>
<feature type="domain" description="Helicase MOV-10-like beta-barrel" evidence="14">
    <location>
        <begin position="522"/>
        <end position="602"/>
    </location>
</feature>
<keyword evidence="4" id="KW-0963">Cytoplasm</keyword>
<evidence type="ECO:0000256" key="8">
    <source>
        <dbReference type="ARBA" id="ARBA00022840"/>
    </source>
</evidence>
<evidence type="ECO:0000256" key="6">
    <source>
        <dbReference type="ARBA" id="ARBA00022801"/>
    </source>
</evidence>
<evidence type="ECO:0000256" key="9">
    <source>
        <dbReference type="ARBA" id="ARBA00022884"/>
    </source>
</evidence>
<keyword evidence="6" id="KW-0378">Hydrolase</keyword>
<keyword evidence="7" id="KW-0347">Helicase</keyword>
<evidence type="ECO:0000256" key="3">
    <source>
        <dbReference type="ARBA" id="ARBA00012552"/>
    </source>
</evidence>
<comment type="subcellular location">
    <subcellularLocation>
        <location evidence="1">Cytoplasm</location>
        <location evidence="1">Cytoplasmic ribonucleoprotein granule</location>
    </subcellularLocation>
</comment>
<dbReference type="Pfam" id="PF13086">
    <property type="entry name" value="AAA_11"/>
    <property type="match status" value="2"/>
</dbReference>
<dbReference type="FunFam" id="3.40.50.300:FF:000608">
    <property type="entry name" value="Mov10 RISC complex RNA helicase"/>
    <property type="match status" value="1"/>
</dbReference>
<proteinExistence type="inferred from homology"/>
<evidence type="ECO:0000256" key="10">
    <source>
        <dbReference type="ARBA" id="ARBA00023158"/>
    </source>
</evidence>
<dbReference type="GO" id="GO:0031047">
    <property type="term" value="P:regulatory ncRNA-mediated gene silencing"/>
    <property type="evidence" value="ECO:0007669"/>
    <property type="project" value="UniProtKB-KW"/>
</dbReference>
<evidence type="ECO:0000313" key="15">
    <source>
        <dbReference type="EMBL" id="KAI9556258.1"/>
    </source>
</evidence>
<dbReference type="SUPFAM" id="SSF52540">
    <property type="entry name" value="P-loop containing nucleoside triphosphate hydrolases"/>
    <property type="match status" value="1"/>
</dbReference>
<dbReference type="GO" id="GO:0003723">
    <property type="term" value="F:RNA binding"/>
    <property type="evidence" value="ECO:0007669"/>
    <property type="project" value="UniProtKB-KW"/>
</dbReference>
<dbReference type="GO" id="GO:0016787">
    <property type="term" value="F:hydrolase activity"/>
    <property type="evidence" value="ECO:0007669"/>
    <property type="project" value="UniProtKB-KW"/>
</dbReference>
<dbReference type="GO" id="GO:0005524">
    <property type="term" value="F:ATP binding"/>
    <property type="evidence" value="ECO:0007669"/>
    <property type="project" value="UniProtKB-KW"/>
</dbReference>
<evidence type="ECO:0000259" key="13">
    <source>
        <dbReference type="Pfam" id="PF13087"/>
    </source>
</evidence>
<dbReference type="CDD" id="cd18808">
    <property type="entry name" value="SF1_C_Upf1"/>
    <property type="match status" value="1"/>
</dbReference>
<dbReference type="GO" id="GO:0003724">
    <property type="term" value="F:RNA helicase activity"/>
    <property type="evidence" value="ECO:0007669"/>
    <property type="project" value="UniProtKB-EC"/>
</dbReference>
<feature type="domain" description="DNA2/NAM7 helicase helicase" evidence="12">
    <location>
        <begin position="673"/>
        <end position="773"/>
    </location>
</feature>
<dbReference type="InterPro" id="IPR027417">
    <property type="entry name" value="P-loop_NTPase"/>
</dbReference>
<comment type="similarity">
    <text evidence="2">Belongs to the DNA2/NAM7 helicase family. SDE3 subfamily.</text>
</comment>
<name>A0AAD5PSK4_9CRUS</name>
<evidence type="ECO:0000256" key="2">
    <source>
        <dbReference type="ARBA" id="ARBA00005601"/>
    </source>
</evidence>
<evidence type="ECO:0000256" key="7">
    <source>
        <dbReference type="ARBA" id="ARBA00022806"/>
    </source>
</evidence>
<evidence type="ECO:0000256" key="4">
    <source>
        <dbReference type="ARBA" id="ARBA00022490"/>
    </source>
</evidence>
<dbReference type="CDD" id="cd18078">
    <property type="entry name" value="DEXXQc_Mov10L1"/>
    <property type="match status" value="1"/>
</dbReference>
<evidence type="ECO:0000256" key="5">
    <source>
        <dbReference type="ARBA" id="ARBA00022741"/>
    </source>
</evidence>
<comment type="caution">
    <text evidence="15">The sequence shown here is derived from an EMBL/GenBank/DDBJ whole genome shotgun (WGS) entry which is preliminary data.</text>
</comment>
<keyword evidence="9" id="KW-0694">RNA-binding</keyword>
<dbReference type="Proteomes" id="UP000820818">
    <property type="component" value="Linkage Group LG7"/>
</dbReference>
<accession>A0AAD5PSK4</accession>
<evidence type="ECO:0000259" key="14">
    <source>
        <dbReference type="Pfam" id="PF21634"/>
    </source>
</evidence>
<dbReference type="InterPro" id="IPR041677">
    <property type="entry name" value="DNA2/NAM7_AAA_11"/>
</dbReference>
<keyword evidence="10" id="KW-0943">RNA-mediated gene silencing</keyword>
<dbReference type="EMBL" id="WJBH02000007">
    <property type="protein sequence ID" value="KAI9556258.1"/>
    <property type="molecule type" value="Genomic_DNA"/>
</dbReference>
<keyword evidence="8" id="KW-0067">ATP-binding</keyword>
<comment type="catalytic activity">
    <reaction evidence="11">
        <text>ATP + H2O = ADP + phosphate + H(+)</text>
        <dbReference type="Rhea" id="RHEA:13065"/>
        <dbReference type="ChEBI" id="CHEBI:15377"/>
        <dbReference type="ChEBI" id="CHEBI:15378"/>
        <dbReference type="ChEBI" id="CHEBI:30616"/>
        <dbReference type="ChEBI" id="CHEBI:43474"/>
        <dbReference type="ChEBI" id="CHEBI:456216"/>
        <dbReference type="EC" id="3.6.4.13"/>
    </reaction>
</comment>
<protein>
    <recommendedName>
        <fullName evidence="3">RNA helicase</fullName>
        <ecNumber evidence="3">3.6.4.13</ecNumber>
    </recommendedName>
</protein>
<dbReference type="InterPro" id="IPR049080">
    <property type="entry name" value="MOV-10-like_beta-barrel"/>
</dbReference>
<dbReference type="Pfam" id="PF21634">
    <property type="entry name" value="MOV-10_beta-barrel"/>
    <property type="match status" value="1"/>
</dbReference>
<sequence length="1106" mass="125950">MLKINMIQFRFPRVFQQLWELLHSLLTYQTDPGFNEDLLEVLFEDDGSHYETQRISGMVTKLHENQSLAIINHDIYMDLSAIPVPGGKKLRLNDFVVAMVKRRSEDDAWRVERVEILQRTNAWQSKNDAEDFEESHELLSQQMHDHTDPSIEHCQSKTVVGQVTGVSTKLIINNGEFELSQGSANGINYVVGDWLTMKILFDPEEPDKKAICTAAEPLRKWKFEGRISVFQEDKGIIDNDIFFSLAVCMNGYIPNLKDFVHVTAIESNAGGEDFMWRAISVIPASNSARATKNVDLSSTRMNLKDAREISVEKEKNFGVMQIGSENRIHIEVTNMDLMEHTLINAKFLNMRSNFEISNQIFPVIIPINGKIHVEIFFKATTMGKVDDVIEFDFGKFVVERSLSAEVRGIESLAGESSAVPFLTRFKQRQQISRRQVMEDESHRDSNWVMKGVRPFKPPPFTTLRLAQYPVPRALWQTIQQKMNLIESNPSLGDMLQPKNYSIKFQTLLHLEEIETTIRLRNYDIDRASLKPMGPYLALEVAGLAEKRPSLIAGDGVILSNPWGNGGMTYEGFVHTTFKSEALIQFHPDFHQKYNGEDYAVRFLFNRTTMRRYHTAVETSAKHPGYKILFPSDPEIRPPQVNLNYLSQKKTSVADRLFQMKSEENRIEWINHRLNSEQRRAVLRILEGVHRPIPYIIYGPPGTGKTVTVVEAILQVFLLCPRSRILVATPSNSSADLIAHRLHESGRVGVGEMVRLNAFSRNTDMMPDSIQAYSMTCEDLQKAIRHRILVTTCTTSGKMYTMCLQVGHFTHLFIDEAGQATEPESLVSVGLIRCDSNPGQIVLAGDPKQLGPVLMSHYASTYGLSISLLERLSNNPLYSRNKAFADSGYYNPNLLTKLVRNYRSHPSLLTLPSFMFYEDELVSCASVETAEKMAHFSWLPKPGIPLLFHGIRGENYQETDSPSWCNPAEVYHVIRYLQLLLNAKVDPVNVGVITPYRKQVEKIRNFIKSNDLFPFKVGSVEEFQGQERDVIIVSTVRSHEYFVEQDVIQHLGFLRSPKRFNVTVTRAKSLLIVIGNPHLLIHDEYWGPFLKHCAQLGAYTGCDLPDL</sequence>
<organism evidence="15 16">
    <name type="scientific">Daphnia sinensis</name>
    <dbReference type="NCBI Taxonomy" id="1820382"/>
    <lineage>
        <taxon>Eukaryota</taxon>
        <taxon>Metazoa</taxon>
        <taxon>Ecdysozoa</taxon>
        <taxon>Arthropoda</taxon>
        <taxon>Crustacea</taxon>
        <taxon>Branchiopoda</taxon>
        <taxon>Diplostraca</taxon>
        <taxon>Cladocera</taxon>
        <taxon>Anomopoda</taxon>
        <taxon>Daphniidae</taxon>
        <taxon>Daphnia</taxon>
        <taxon>Daphnia similis group</taxon>
    </lineage>
</organism>
<feature type="domain" description="DNA2/NAM7 helicase helicase" evidence="12">
    <location>
        <begin position="784"/>
        <end position="855"/>
    </location>
</feature>
<dbReference type="Gene3D" id="3.40.50.300">
    <property type="entry name" value="P-loop containing nucleotide triphosphate hydrolases"/>
    <property type="match status" value="2"/>
</dbReference>
<dbReference type="EC" id="3.6.4.13" evidence="3"/>
<evidence type="ECO:0000256" key="11">
    <source>
        <dbReference type="ARBA" id="ARBA00047984"/>
    </source>
</evidence>
<dbReference type="PANTHER" id="PTHR45418:SF1">
    <property type="entry name" value="CANCER_TESTIS ANTIGEN 55"/>
    <property type="match status" value="1"/>
</dbReference>
<feature type="domain" description="DNA2/NAM7 helicase-like C-terminal" evidence="13">
    <location>
        <begin position="875"/>
        <end position="1076"/>
    </location>
</feature>